<dbReference type="Pfam" id="PF09491">
    <property type="entry name" value="RE_AlwI"/>
    <property type="match status" value="2"/>
</dbReference>
<proteinExistence type="predicted"/>
<gene>
    <name evidence="1" type="ORF">EZS27_024342</name>
</gene>
<dbReference type="Gene3D" id="3.40.91.50">
    <property type="match status" value="1"/>
</dbReference>
<evidence type="ECO:0000313" key="1">
    <source>
        <dbReference type="EMBL" id="KAA6326568.1"/>
    </source>
</evidence>
<sequence>MGIKRPPVFKQLAFETAVRNPERYLPILKILEEFGGTILTRQIIMLIIVKMYQNEILNNPEIDPHEKDLELLRNKIEEVNSSRNSDGGYPKGYPSRFWTYVRTLSEFGFVLAQFEQPLILSEVTKKLLREEIDLSIAFAVQAIGYNRRSPFRNVANDFNYFSFIIQVLFQLKSKERYLSYHHFIISLFSKDGNVLDFMDLIKNTSFNNNMELYQYLQEHYEITNKLETVIIDYPDVVLRILRITGFFKIGSQYQIRISPTNFLLIQKLFTITGEYTSDEKADAKLYFLKYNQNSKALLPLILEEYACDPSNKYNFSKIIEEGFKNEEVAKAYYLSQLQKLIHKNKQLDSETEHLMTDPLKLEFYISMLLHLTLHEQYTVYPRYQATHTGIPFETAPSGAADIVVKSNLPGEVEWVVEVTLIKARDQQLNSETFNNLRHFTTLSKKSYLSLIAPIIHPDTEAMYKFIPFYRKVISPLPNNIEVYVKPYTIEDFINLLISADPFQDMEDYTQEIFKGMQKFFVNPK</sequence>
<protein>
    <recommendedName>
        <fullName evidence="2">AlwI restriction endonuclease</fullName>
    </recommendedName>
</protein>
<dbReference type="AlphaFoldDB" id="A0A5J4QZ96"/>
<accession>A0A5J4QZ96</accession>
<dbReference type="InterPro" id="IPR018573">
    <property type="entry name" value="Restrct_endonuc_II_AlwI"/>
</dbReference>
<dbReference type="EMBL" id="SNRY01002143">
    <property type="protein sequence ID" value="KAA6326568.1"/>
    <property type="molecule type" value="Genomic_DNA"/>
</dbReference>
<reference evidence="1" key="1">
    <citation type="submission" date="2019-03" db="EMBL/GenBank/DDBJ databases">
        <title>Single cell metagenomics reveals metabolic interactions within the superorganism composed of flagellate Streblomastix strix and complex community of Bacteroidetes bacteria on its surface.</title>
        <authorList>
            <person name="Treitli S.C."/>
            <person name="Kolisko M."/>
            <person name="Husnik F."/>
            <person name="Keeling P."/>
            <person name="Hampl V."/>
        </authorList>
    </citation>
    <scope>NUCLEOTIDE SEQUENCE</scope>
    <source>
        <strain evidence="1">STM</strain>
    </source>
</reference>
<organism evidence="1">
    <name type="scientific">termite gut metagenome</name>
    <dbReference type="NCBI Taxonomy" id="433724"/>
    <lineage>
        <taxon>unclassified sequences</taxon>
        <taxon>metagenomes</taxon>
        <taxon>organismal metagenomes</taxon>
    </lineage>
</organism>
<comment type="caution">
    <text evidence="1">The sequence shown here is derived from an EMBL/GenBank/DDBJ whole genome shotgun (WGS) entry which is preliminary data.</text>
</comment>
<name>A0A5J4QZ96_9ZZZZ</name>
<evidence type="ECO:0008006" key="2">
    <source>
        <dbReference type="Google" id="ProtNLM"/>
    </source>
</evidence>